<evidence type="ECO:0000256" key="1">
    <source>
        <dbReference type="SAM" id="MobiDB-lite"/>
    </source>
</evidence>
<protein>
    <recommendedName>
        <fullName evidence="4">Myb-like domain-containing protein</fullName>
    </recommendedName>
</protein>
<dbReference type="AlphaFoldDB" id="A0ABD1H9Q9"/>
<dbReference type="EMBL" id="JBEAFC010000006">
    <property type="protein sequence ID" value="KAL1553171.1"/>
    <property type="molecule type" value="Genomic_DNA"/>
</dbReference>
<proteinExistence type="predicted"/>
<organism evidence="2 3">
    <name type="scientific">Salvia divinorum</name>
    <name type="common">Maria pastora</name>
    <name type="synonym">Diviner's sage</name>
    <dbReference type="NCBI Taxonomy" id="28513"/>
    <lineage>
        <taxon>Eukaryota</taxon>
        <taxon>Viridiplantae</taxon>
        <taxon>Streptophyta</taxon>
        <taxon>Embryophyta</taxon>
        <taxon>Tracheophyta</taxon>
        <taxon>Spermatophyta</taxon>
        <taxon>Magnoliopsida</taxon>
        <taxon>eudicotyledons</taxon>
        <taxon>Gunneridae</taxon>
        <taxon>Pentapetalae</taxon>
        <taxon>asterids</taxon>
        <taxon>lamiids</taxon>
        <taxon>Lamiales</taxon>
        <taxon>Lamiaceae</taxon>
        <taxon>Nepetoideae</taxon>
        <taxon>Mentheae</taxon>
        <taxon>Salviinae</taxon>
        <taxon>Salvia</taxon>
        <taxon>Salvia subgen. Calosphace</taxon>
    </lineage>
</organism>
<feature type="region of interest" description="Disordered" evidence="1">
    <location>
        <begin position="102"/>
        <end position="123"/>
    </location>
</feature>
<sequence>MMVATGRESKMADYRRGKAIMEASLAAHETSNVPGHKQPKGERSRRMWSDREEEVLLAAFKELVVQGWKSGNGFRDHKIDCDDEQWAQIMKADPNTKTIRQGSSIEMRLPPDRTARRTRASLG</sequence>
<dbReference type="Proteomes" id="UP001567538">
    <property type="component" value="Unassembled WGS sequence"/>
</dbReference>
<accession>A0ABD1H9Q9</accession>
<keyword evidence="3" id="KW-1185">Reference proteome</keyword>
<evidence type="ECO:0000313" key="3">
    <source>
        <dbReference type="Proteomes" id="UP001567538"/>
    </source>
</evidence>
<comment type="caution">
    <text evidence="2">The sequence shown here is derived from an EMBL/GenBank/DDBJ whole genome shotgun (WGS) entry which is preliminary data.</text>
</comment>
<feature type="region of interest" description="Disordered" evidence="1">
    <location>
        <begin position="27"/>
        <end position="47"/>
    </location>
</feature>
<name>A0ABD1H9Q9_SALDI</name>
<evidence type="ECO:0000313" key="2">
    <source>
        <dbReference type="EMBL" id="KAL1553171.1"/>
    </source>
</evidence>
<reference evidence="2 3" key="1">
    <citation type="submission" date="2024-06" db="EMBL/GenBank/DDBJ databases">
        <title>A chromosome level genome sequence of Diviner's sage (Salvia divinorum).</title>
        <authorList>
            <person name="Ford S.A."/>
            <person name="Ro D.-K."/>
            <person name="Ness R.W."/>
            <person name="Phillips M.A."/>
        </authorList>
    </citation>
    <scope>NUCLEOTIDE SEQUENCE [LARGE SCALE GENOMIC DNA]</scope>
    <source>
        <strain evidence="2">SAF-2024a</strain>
        <tissue evidence="2">Leaf</tissue>
    </source>
</reference>
<evidence type="ECO:0008006" key="4">
    <source>
        <dbReference type="Google" id="ProtNLM"/>
    </source>
</evidence>
<gene>
    <name evidence="2" type="ORF">AAHA92_13879</name>
</gene>